<name>I7ZFX1_9GAMM</name>
<dbReference type="Pfam" id="PF13460">
    <property type="entry name" value="NAD_binding_10"/>
    <property type="match status" value="1"/>
</dbReference>
<dbReference type="GO" id="GO:0005737">
    <property type="term" value="C:cytoplasm"/>
    <property type="evidence" value="ECO:0007669"/>
    <property type="project" value="TreeGrafter"/>
</dbReference>
<keyword evidence="3" id="KW-1185">Reference proteome</keyword>
<dbReference type="Proteomes" id="UP000003704">
    <property type="component" value="Unassembled WGS sequence"/>
</dbReference>
<evidence type="ECO:0000313" key="3">
    <source>
        <dbReference type="Proteomes" id="UP000003704"/>
    </source>
</evidence>
<dbReference type="GO" id="GO:0004029">
    <property type="term" value="F:aldehyde dehydrogenase (NAD+) activity"/>
    <property type="evidence" value="ECO:0007669"/>
    <property type="project" value="TreeGrafter"/>
</dbReference>
<dbReference type="AlphaFoldDB" id="I7ZFX1"/>
<evidence type="ECO:0000313" key="2">
    <source>
        <dbReference type="EMBL" id="EIT70597.1"/>
    </source>
</evidence>
<protein>
    <submittedName>
        <fullName evidence="2">NAD-dependent epimerase/dehydratase</fullName>
    </submittedName>
</protein>
<dbReference type="InterPro" id="IPR016040">
    <property type="entry name" value="NAD(P)-bd_dom"/>
</dbReference>
<dbReference type="EMBL" id="AKGD01000001">
    <property type="protein sequence ID" value="EIT70597.1"/>
    <property type="molecule type" value="Genomic_DNA"/>
</dbReference>
<comment type="caution">
    <text evidence="2">The sequence shown here is derived from an EMBL/GenBank/DDBJ whole genome shotgun (WGS) entry which is preliminary data.</text>
</comment>
<sequence>MECRALVRAGKQLPSGVIPVVGDLFDPASLASAVEGVSAIVHLAAVFRTADTDEIWKANLEGTRQLIAAAQQFAPQARFIMASTGLVYDAHGQRPGREDDAADPQLAYPASKLAAENQLRASKLNWSILRLGFVYGDDDGHLQSVPKLAGAYKWHPASRLSMIHHRDVATIVRLALEGAMDRRIVNVTDESPMSIYEIAALVGESIPPSSDPLANPWWGQIDGTLARSLGFQPAVATAYQAARENAL</sequence>
<dbReference type="InterPro" id="IPR036291">
    <property type="entry name" value="NAD(P)-bd_dom_sf"/>
</dbReference>
<evidence type="ECO:0000259" key="1">
    <source>
        <dbReference type="Pfam" id="PF13460"/>
    </source>
</evidence>
<dbReference type="PANTHER" id="PTHR48079">
    <property type="entry name" value="PROTEIN YEEZ"/>
    <property type="match status" value="1"/>
</dbReference>
<accession>I7ZFX1</accession>
<reference evidence="2 3" key="1">
    <citation type="journal article" date="2012" name="J. Bacteriol.">
        <title>Genome Sequence of n-Alkane-Degrading Hydrocarboniphaga effusa Strain AP103T (ATCC BAA-332T).</title>
        <authorList>
            <person name="Chang H.K."/>
            <person name="Zylstra G.J."/>
            <person name="Chae J.C."/>
        </authorList>
    </citation>
    <scope>NUCLEOTIDE SEQUENCE [LARGE SCALE GENOMIC DNA]</scope>
    <source>
        <strain evidence="2 3">AP103</strain>
    </source>
</reference>
<organism evidence="2 3">
    <name type="scientific">Hydrocarboniphaga effusa AP103</name>
    <dbReference type="NCBI Taxonomy" id="1172194"/>
    <lineage>
        <taxon>Bacteria</taxon>
        <taxon>Pseudomonadati</taxon>
        <taxon>Pseudomonadota</taxon>
        <taxon>Gammaproteobacteria</taxon>
        <taxon>Nevskiales</taxon>
        <taxon>Nevskiaceae</taxon>
        <taxon>Hydrocarboniphaga</taxon>
    </lineage>
</organism>
<gene>
    <name evidence="2" type="ORF">WQQ_07340</name>
</gene>
<proteinExistence type="predicted"/>
<feature type="domain" description="NAD(P)-binding" evidence="1">
    <location>
        <begin position="3"/>
        <end position="147"/>
    </location>
</feature>
<dbReference type="PANTHER" id="PTHR48079:SF6">
    <property type="entry name" value="NAD(P)-BINDING DOMAIN-CONTAINING PROTEIN-RELATED"/>
    <property type="match status" value="1"/>
</dbReference>
<dbReference type="STRING" id="1172194.WQQ_07340"/>
<dbReference type="SUPFAM" id="SSF51735">
    <property type="entry name" value="NAD(P)-binding Rossmann-fold domains"/>
    <property type="match status" value="1"/>
</dbReference>
<dbReference type="InterPro" id="IPR051783">
    <property type="entry name" value="NAD(P)-dependent_oxidoreduct"/>
</dbReference>
<dbReference type="Gene3D" id="3.40.50.720">
    <property type="entry name" value="NAD(P)-binding Rossmann-like Domain"/>
    <property type="match status" value="1"/>
</dbReference>